<dbReference type="AlphaFoldDB" id="A0A1B4XI86"/>
<dbReference type="KEGG" id="slim:SCL_2220"/>
<reference evidence="2 3" key="1">
    <citation type="submission" date="2015-05" db="EMBL/GenBank/DDBJ databases">
        <title>Complete genome sequence of a sulfur-oxidizing gammaproteobacterium strain HA5.</title>
        <authorList>
            <person name="Miura A."/>
            <person name="Kojima H."/>
            <person name="Fukui M."/>
        </authorList>
    </citation>
    <scope>NUCLEOTIDE SEQUENCE [LARGE SCALE GENOMIC DNA]</scope>
    <source>
        <strain evidence="2 3">HA5</strain>
    </source>
</reference>
<dbReference type="Pfam" id="PF13280">
    <property type="entry name" value="WYL"/>
    <property type="match status" value="1"/>
</dbReference>
<organism evidence="2 3">
    <name type="scientific">Sulfuricaulis limicola</name>
    <dbReference type="NCBI Taxonomy" id="1620215"/>
    <lineage>
        <taxon>Bacteria</taxon>
        <taxon>Pseudomonadati</taxon>
        <taxon>Pseudomonadota</taxon>
        <taxon>Gammaproteobacteria</taxon>
        <taxon>Acidiferrobacterales</taxon>
        <taxon>Acidiferrobacteraceae</taxon>
        <taxon>Sulfuricaulis</taxon>
    </lineage>
</organism>
<dbReference type="OrthoDB" id="7063066at2"/>
<proteinExistence type="predicted"/>
<dbReference type="RefSeq" id="WP_096361242.1">
    <property type="nucleotide sequence ID" value="NZ_AP014879.1"/>
</dbReference>
<evidence type="ECO:0000313" key="3">
    <source>
        <dbReference type="Proteomes" id="UP000243180"/>
    </source>
</evidence>
<dbReference type="Proteomes" id="UP000243180">
    <property type="component" value="Chromosome"/>
</dbReference>
<evidence type="ECO:0000313" key="2">
    <source>
        <dbReference type="EMBL" id="BAV34509.1"/>
    </source>
</evidence>
<name>A0A1B4XI86_9GAMM</name>
<gene>
    <name evidence="2" type="ORF">SCL_2220</name>
</gene>
<keyword evidence="3" id="KW-1185">Reference proteome</keyword>
<feature type="domain" description="WYL" evidence="1">
    <location>
        <begin position="5"/>
        <end position="77"/>
    </location>
</feature>
<sequence length="134" mass="15265">MLPNTIQLISQAIKEKRCIAVRYHDQRQIRVVEPHAVYTDERGELVMDGYQTRGHSASGRPPPFWRPFRMSKITAVSVLKETFQPRVAEGFSANRLKYRSGLVAIVQDSQPAFAYVYPAQTTEIGPHLPDGLRR</sequence>
<evidence type="ECO:0000259" key="1">
    <source>
        <dbReference type="Pfam" id="PF13280"/>
    </source>
</evidence>
<protein>
    <recommendedName>
        <fullName evidence="1">WYL domain-containing protein</fullName>
    </recommendedName>
</protein>
<dbReference type="InParanoid" id="A0A1B4XI86"/>
<accession>A0A1B4XI86</accession>
<dbReference type="PROSITE" id="PS52050">
    <property type="entry name" value="WYL"/>
    <property type="match status" value="1"/>
</dbReference>
<dbReference type="InterPro" id="IPR026881">
    <property type="entry name" value="WYL_dom"/>
</dbReference>
<dbReference type="EMBL" id="AP014879">
    <property type="protein sequence ID" value="BAV34509.1"/>
    <property type="molecule type" value="Genomic_DNA"/>
</dbReference>